<feature type="chain" id="PRO_5005329203" evidence="2">
    <location>
        <begin position="21"/>
        <end position="190"/>
    </location>
</feature>
<keyword evidence="1" id="KW-0812">Transmembrane</keyword>
<proteinExistence type="predicted"/>
<evidence type="ECO:0000256" key="1">
    <source>
        <dbReference type="SAM" id="Phobius"/>
    </source>
</evidence>
<name>A0A0K0F5P0_STRVS</name>
<dbReference type="Proteomes" id="UP000035680">
    <property type="component" value="Unassembled WGS sequence"/>
</dbReference>
<keyword evidence="2" id="KW-0732">Signal</keyword>
<accession>A0A0K0F5P0</accession>
<keyword evidence="1" id="KW-0472">Membrane</keyword>
<dbReference type="STRING" id="75913.A0A0K0F5P0"/>
<evidence type="ECO:0000313" key="4">
    <source>
        <dbReference type="WBParaSite" id="SVE_0413200.1"/>
    </source>
</evidence>
<feature type="transmembrane region" description="Helical" evidence="1">
    <location>
        <begin position="169"/>
        <end position="188"/>
    </location>
</feature>
<feature type="signal peptide" evidence="2">
    <location>
        <begin position="1"/>
        <end position="20"/>
    </location>
</feature>
<protein>
    <submittedName>
        <fullName evidence="4">Ly-6-related protein HOT-5 (inferred by orthology to a C. elegans protein)</fullName>
    </submittedName>
</protein>
<dbReference type="Pfam" id="PF06579">
    <property type="entry name" value="Ly-6_related"/>
    <property type="match status" value="1"/>
</dbReference>
<dbReference type="GO" id="GO:0043025">
    <property type="term" value="C:neuronal cell body"/>
    <property type="evidence" value="ECO:0007669"/>
    <property type="project" value="TreeGrafter"/>
</dbReference>
<sequence length="190" mass="21828">MLLISILFYFLALIKDHTLAIQCFSCASEEYEALYKKGAFNFNYKPQNFFQPRFDYACDNSYETTNFVPVKDCLTNCVVVLEKQFFGGILNENRPYLYIRGCTADVFQAGDIHSPEVQFLQKSKICLPLMVSQIWPHVESNEYITACSCDEDGCNNFVNELNISSKCTINIPLFLFLQIILLITLYGIQL</sequence>
<dbReference type="GO" id="GO:1990834">
    <property type="term" value="P:response to odorant"/>
    <property type="evidence" value="ECO:0007669"/>
    <property type="project" value="TreeGrafter"/>
</dbReference>
<organism evidence="3 4">
    <name type="scientific">Strongyloides venezuelensis</name>
    <name type="common">Threadworm</name>
    <dbReference type="NCBI Taxonomy" id="75913"/>
    <lineage>
        <taxon>Eukaryota</taxon>
        <taxon>Metazoa</taxon>
        <taxon>Ecdysozoa</taxon>
        <taxon>Nematoda</taxon>
        <taxon>Chromadorea</taxon>
        <taxon>Rhabditida</taxon>
        <taxon>Tylenchina</taxon>
        <taxon>Panagrolaimomorpha</taxon>
        <taxon>Strongyloidoidea</taxon>
        <taxon>Strongyloididae</taxon>
        <taxon>Strongyloides</taxon>
    </lineage>
</organism>
<dbReference type="PANTHER" id="PTHR34722">
    <property type="entry name" value="HOMOLOG OF ODR-2 (TWO)-RELATED"/>
    <property type="match status" value="1"/>
</dbReference>
<dbReference type="WBParaSite" id="SVE_0413200.1">
    <property type="protein sequence ID" value="SVE_0413200.1"/>
    <property type="gene ID" value="SVE_0413200"/>
</dbReference>
<reference evidence="3" key="1">
    <citation type="submission" date="2014-07" db="EMBL/GenBank/DDBJ databases">
        <authorList>
            <person name="Martin A.A"/>
            <person name="De Silva N."/>
        </authorList>
    </citation>
    <scope>NUCLEOTIDE SEQUENCE</scope>
</reference>
<dbReference type="GO" id="GO:0042048">
    <property type="term" value="P:olfactory behavior"/>
    <property type="evidence" value="ECO:0007669"/>
    <property type="project" value="TreeGrafter"/>
</dbReference>
<dbReference type="PANTHER" id="PTHR34722:SF9">
    <property type="entry name" value="HOMOLOG OF ODR-2 (TWO)"/>
    <property type="match status" value="1"/>
</dbReference>
<evidence type="ECO:0000313" key="3">
    <source>
        <dbReference type="Proteomes" id="UP000035680"/>
    </source>
</evidence>
<reference evidence="4" key="2">
    <citation type="submission" date="2015-08" db="UniProtKB">
        <authorList>
            <consortium name="WormBaseParasite"/>
        </authorList>
    </citation>
    <scope>IDENTIFICATION</scope>
</reference>
<dbReference type="AlphaFoldDB" id="A0A0K0F5P0"/>
<dbReference type="GO" id="GO:0030424">
    <property type="term" value="C:axon"/>
    <property type="evidence" value="ECO:0007669"/>
    <property type="project" value="TreeGrafter"/>
</dbReference>
<dbReference type="InterPro" id="IPR010558">
    <property type="entry name" value="Ly-6-related"/>
</dbReference>
<keyword evidence="1" id="KW-1133">Transmembrane helix</keyword>
<evidence type="ECO:0000256" key="2">
    <source>
        <dbReference type="SAM" id="SignalP"/>
    </source>
</evidence>
<keyword evidence="3" id="KW-1185">Reference proteome</keyword>